<dbReference type="GO" id="GO:0004499">
    <property type="term" value="F:N,N-dimethylaniline monooxygenase activity"/>
    <property type="evidence" value="ECO:0007669"/>
    <property type="project" value="InterPro"/>
</dbReference>
<dbReference type="GO" id="GO:0050661">
    <property type="term" value="F:NADP binding"/>
    <property type="evidence" value="ECO:0007669"/>
    <property type="project" value="InterPro"/>
</dbReference>
<keyword evidence="2" id="KW-0285">Flavoprotein</keyword>
<evidence type="ECO:0000256" key="3">
    <source>
        <dbReference type="ARBA" id="ARBA00022827"/>
    </source>
</evidence>
<protein>
    <submittedName>
        <fullName evidence="5">FAD/NAD(P)-binding domain-containing protein</fullName>
    </submittedName>
</protein>
<reference evidence="5 6" key="1">
    <citation type="journal article" date="2016" name="Mol. Biol. Evol.">
        <title>Comparative Genomics of Early-Diverging Mushroom-Forming Fungi Provides Insights into the Origins of Lignocellulose Decay Capabilities.</title>
        <authorList>
            <person name="Nagy L.G."/>
            <person name="Riley R."/>
            <person name="Tritt A."/>
            <person name="Adam C."/>
            <person name="Daum C."/>
            <person name="Floudas D."/>
            <person name="Sun H."/>
            <person name="Yadav J.S."/>
            <person name="Pangilinan J."/>
            <person name="Larsson K.H."/>
            <person name="Matsuura K."/>
            <person name="Barry K."/>
            <person name="Labutti K."/>
            <person name="Kuo R."/>
            <person name="Ohm R.A."/>
            <person name="Bhattacharya S.S."/>
            <person name="Shirouzu T."/>
            <person name="Yoshinaga Y."/>
            <person name="Martin F.M."/>
            <person name="Grigoriev I.V."/>
            <person name="Hibbett D.S."/>
        </authorList>
    </citation>
    <scope>NUCLEOTIDE SEQUENCE [LARGE SCALE GENOMIC DNA]</scope>
    <source>
        <strain evidence="5 6">93-53</strain>
    </source>
</reference>
<comment type="similarity">
    <text evidence="1">Belongs to the FAD-binding monooxygenase family.</text>
</comment>
<name>A0A165EVF8_9APHY</name>
<dbReference type="PANTHER" id="PTHR42877:SF7">
    <property type="entry name" value="FLAVIN-BINDING MONOOXYGENASE-RELATED"/>
    <property type="match status" value="1"/>
</dbReference>
<evidence type="ECO:0000313" key="6">
    <source>
        <dbReference type="Proteomes" id="UP000076871"/>
    </source>
</evidence>
<dbReference type="InterPro" id="IPR036188">
    <property type="entry name" value="FAD/NAD-bd_sf"/>
</dbReference>
<dbReference type="OrthoDB" id="74360at2759"/>
<evidence type="ECO:0000256" key="4">
    <source>
        <dbReference type="ARBA" id="ARBA00023002"/>
    </source>
</evidence>
<evidence type="ECO:0000256" key="2">
    <source>
        <dbReference type="ARBA" id="ARBA00022630"/>
    </source>
</evidence>
<dbReference type="InterPro" id="IPR020946">
    <property type="entry name" value="Flavin_mOase-like"/>
</dbReference>
<dbReference type="EMBL" id="KV427617">
    <property type="protein sequence ID" value="KZT07846.1"/>
    <property type="molecule type" value="Genomic_DNA"/>
</dbReference>
<keyword evidence="3" id="KW-0274">FAD</keyword>
<dbReference type="Pfam" id="PF00743">
    <property type="entry name" value="FMO-like"/>
    <property type="match status" value="1"/>
</dbReference>
<dbReference type="RefSeq" id="XP_040765586.1">
    <property type="nucleotide sequence ID" value="XM_040906325.1"/>
</dbReference>
<dbReference type="Gene3D" id="3.50.50.60">
    <property type="entry name" value="FAD/NAD(P)-binding domain"/>
    <property type="match status" value="1"/>
</dbReference>
<dbReference type="PANTHER" id="PTHR42877">
    <property type="entry name" value="L-ORNITHINE N(5)-MONOOXYGENASE-RELATED"/>
    <property type="match status" value="1"/>
</dbReference>
<accession>A0A165EVF8</accession>
<sequence length="435" mass="49134">MPDGLRNDSATNGLPNGPVDNSFQLGDFAIDDYRPIKVVVIGAGYSGIIAGIRFTQRIPNVELTIYEKNAGMGGTWYVNKYLSVACDTPSHPVHFTCYQYQLTFEPKTDWSSFYLPGLETLSYLESVVDKYKLMCYIKLQHRIVEARYDEPMGKWHLCVRHPRSANLAEEYEESTDSASFFLTGIGILSRWNWPDIDGLQTFEGKLLHSANFDVGNRTWQEATEQWKWKDKKIGVIGAGSSVIQIVAALQPCIGLLVQFVRSVTWITLMFASAQSAILINRDQSIENYTLTEEAKGSFKDQVFCKHFRHELESLVHSYSYHGLILQDSIQQAAEHEECMEHMHKQLSEKPWIMDHLLPDWSIACRRLTPAPGYLEALCEENVSCMFVLSNNLDASIETVNGQHTDFDAIICATGLPVCPPTLPPLTSVFTPYGRL</sequence>
<dbReference type="STRING" id="1314785.A0A165EVF8"/>
<evidence type="ECO:0000256" key="1">
    <source>
        <dbReference type="ARBA" id="ARBA00010139"/>
    </source>
</evidence>
<keyword evidence="6" id="KW-1185">Reference proteome</keyword>
<dbReference type="InParanoid" id="A0A165EVF8"/>
<proteinExistence type="inferred from homology"/>
<dbReference type="AlphaFoldDB" id="A0A165EVF8"/>
<dbReference type="Proteomes" id="UP000076871">
    <property type="component" value="Unassembled WGS sequence"/>
</dbReference>
<dbReference type="SUPFAM" id="SSF51905">
    <property type="entry name" value="FAD/NAD(P)-binding domain"/>
    <property type="match status" value="2"/>
</dbReference>
<keyword evidence="4" id="KW-0560">Oxidoreductase</keyword>
<dbReference type="InterPro" id="IPR051209">
    <property type="entry name" value="FAD-bind_Monooxygenase_sf"/>
</dbReference>
<dbReference type="GeneID" id="63823354"/>
<dbReference type="GO" id="GO:0050660">
    <property type="term" value="F:flavin adenine dinucleotide binding"/>
    <property type="evidence" value="ECO:0007669"/>
    <property type="project" value="InterPro"/>
</dbReference>
<organism evidence="5 6">
    <name type="scientific">Laetiporus sulphureus 93-53</name>
    <dbReference type="NCBI Taxonomy" id="1314785"/>
    <lineage>
        <taxon>Eukaryota</taxon>
        <taxon>Fungi</taxon>
        <taxon>Dikarya</taxon>
        <taxon>Basidiomycota</taxon>
        <taxon>Agaricomycotina</taxon>
        <taxon>Agaricomycetes</taxon>
        <taxon>Polyporales</taxon>
        <taxon>Laetiporus</taxon>
    </lineage>
</organism>
<gene>
    <name evidence="5" type="ORF">LAESUDRAFT_697859</name>
</gene>
<evidence type="ECO:0000313" key="5">
    <source>
        <dbReference type="EMBL" id="KZT07846.1"/>
    </source>
</evidence>